<organism evidence="1 2">
    <name type="scientific">Microvirga thermotolerans</name>
    <dbReference type="NCBI Taxonomy" id="2651334"/>
    <lineage>
        <taxon>Bacteria</taxon>
        <taxon>Pseudomonadati</taxon>
        <taxon>Pseudomonadota</taxon>
        <taxon>Alphaproteobacteria</taxon>
        <taxon>Hyphomicrobiales</taxon>
        <taxon>Methylobacteriaceae</taxon>
        <taxon>Microvirga</taxon>
    </lineage>
</organism>
<dbReference type="AlphaFoldDB" id="A0A5P9JYK2"/>
<gene>
    <name evidence="1" type="ORF">GDR74_15550</name>
</gene>
<dbReference type="KEGG" id="mico:GDR74_15550"/>
<dbReference type="Pfam" id="PF12903">
    <property type="entry name" value="DUF3830"/>
    <property type="match status" value="1"/>
</dbReference>
<accession>A0A5P9JYK2</accession>
<keyword evidence="2" id="KW-1185">Reference proteome</keyword>
<name>A0A5P9JYK2_9HYPH</name>
<reference evidence="1 2" key="1">
    <citation type="submission" date="2019-10" db="EMBL/GenBank/DDBJ databases">
        <title>Isolation, Identification of Microvirga thermotolerans HR1, a novel thermophilic bacterium and Comparative Genomics of the genus Microvirga.</title>
        <authorList>
            <person name="Li J."/>
            <person name="Zhang W."/>
            <person name="Lin M."/>
            <person name="Wang J."/>
        </authorList>
    </citation>
    <scope>NUCLEOTIDE SEQUENCE [LARGE SCALE GENOMIC DNA]</scope>
    <source>
        <strain evidence="1 2">HR1</strain>
    </source>
</reference>
<dbReference type="RefSeq" id="WP_152587147.1">
    <property type="nucleotide sequence ID" value="NZ_CP045423.1"/>
</dbReference>
<dbReference type="EMBL" id="CP045423">
    <property type="protein sequence ID" value="QFU17513.1"/>
    <property type="molecule type" value="Genomic_DNA"/>
</dbReference>
<dbReference type="Proteomes" id="UP000325614">
    <property type="component" value="Chromosome"/>
</dbReference>
<protein>
    <submittedName>
        <fullName evidence="1">DUF3830 family protein</fullName>
    </submittedName>
</protein>
<dbReference type="InterPro" id="IPR024532">
    <property type="entry name" value="DUF3830"/>
</dbReference>
<proteinExistence type="predicted"/>
<dbReference type="Gene3D" id="2.40.100.20">
    <property type="match status" value="1"/>
</dbReference>
<evidence type="ECO:0000313" key="1">
    <source>
        <dbReference type="EMBL" id="QFU17513.1"/>
    </source>
</evidence>
<evidence type="ECO:0000313" key="2">
    <source>
        <dbReference type="Proteomes" id="UP000325614"/>
    </source>
</evidence>
<sequence length="158" mass="17642">MTARNLYLKFVEKNVQGTIELYWENAPVTCETIWNALAKPVRMPAIHAMFAGPEIMTGLPPEAQTFDPLSIPAENQTCFPVAGEVLWFYQAKNLMKGMTDEFWEIGMFYGNGGRIFGPLGWTPCNIFGRMTEGLDAVAEACRSIRIEGMQTVEIGRVA</sequence>